<evidence type="ECO:0000313" key="2">
    <source>
        <dbReference type="Proteomes" id="UP000487649"/>
    </source>
</evidence>
<evidence type="ECO:0000313" key="1">
    <source>
        <dbReference type="EMBL" id="MTK21673.1"/>
    </source>
</evidence>
<comment type="caution">
    <text evidence="1">The sequence shown here is derived from an EMBL/GenBank/DDBJ whole genome shotgun (WGS) entry which is preliminary data.</text>
</comment>
<dbReference type="Proteomes" id="UP000487649">
    <property type="component" value="Unassembled WGS sequence"/>
</dbReference>
<sequence length="235" mass="27786">MYNTEFNLVSDCNIQDEMNECEYNINELYSFQSNDYVFKPFKHYSEKAKSLAESLLEYRDLRQDGSDLVNATLAMSIFCDNLYRVFYNEFNIDQDGNIHNYSVKRFQSLCKAQGVEFSRVYWEGNLLSFCWETRVPVYLPDVEQLVQTLQEFLAFIDSLGIEGFFFEEMYSDIRVFKGENLKFDKRLFDTYDDKNHHQEQELTNSAYGLLQEDGTMKCYDVNGNPITYDEACDFD</sequence>
<dbReference type="AlphaFoldDB" id="A0A9X5ANR5"/>
<dbReference type="RefSeq" id="WP_155222927.1">
    <property type="nucleotide sequence ID" value="NZ_JADPFQ010000032.1"/>
</dbReference>
<name>A0A9X5ANR5_9FIRM</name>
<protein>
    <submittedName>
        <fullName evidence="1">Uncharacterized protein</fullName>
    </submittedName>
</protein>
<proteinExistence type="predicted"/>
<dbReference type="EMBL" id="WMQE01000020">
    <property type="protein sequence ID" value="MTK21673.1"/>
    <property type="molecule type" value="Genomic_DNA"/>
</dbReference>
<gene>
    <name evidence="1" type="ORF">GMA92_09600</name>
</gene>
<organism evidence="1 2">
    <name type="scientific">Turicibacter sanguinis</name>
    <dbReference type="NCBI Taxonomy" id="154288"/>
    <lineage>
        <taxon>Bacteria</taxon>
        <taxon>Bacillati</taxon>
        <taxon>Bacillota</taxon>
        <taxon>Erysipelotrichia</taxon>
        <taxon>Erysipelotrichales</taxon>
        <taxon>Turicibacteraceae</taxon>
        <taxon>Turicibacter</taxon>
    </lineage>
</organism>
<accession>A0A9X5ANR5</accession>
<reference evidence="1 2" key="1">
    <citation type="journal article" date="2019" name="Nat. Med.">
        <title>A library of human gut bacterial isolates paired with longitudinal multiomics data enables mechanistic microbiome research.</title>
        <authorList>
            <person name="Poyet M."/>
            <person name="Groussin M."/>
            <person name="Gibbons S.M."/>
            <person name="Avila-Pacheco J."/>
            <person name="Jiang X."/>
            <person name="Kearney S.M."/>
            <person name="Perrotta A.R."/>
            <person name="Berdy B."/>
            <person name="Zhao S."/>
            <person name="Lieberman T.D."/>
            <person name="Swanson P.K."/>
            <person name="Smith M."/>
            <person name="Roesemann S."/>
            <person name="Alexander J.E."/>
            <person name="Rich S.A."/>
            <person name="Livny J."/>
            <person name="Vlamakis H."/>
            <person name="Clish C."/>
            <person name="Bullock K."/>
            <person name="Deik A."/>
            <person name="Scott J."/>
            <person name="Pierce K.A."/>
            <person name="Xavier R.J."/>
            <person name="Alm E.J."/>
        </authorList>
    </citation>
    <scope>NUCLEOTIDE SEQUENCE [LARGE SCALE GENOMIC DNA]</scope>
    <source>
        <strain evidence="1 2">BIOML-A198</strain>
    </source>
</reference>